<protein>
    <submittedName>
        <fullName evidence="2">DUF4176 domain-containing protein</fullName>
    </submittedName>
</protein>
<sequence>MKELMPIGTVVTLKNGTKKLMIVGRLQAQKDSSKVYDYAACLWPEGTLDSQHFYLFDQEDVHLLYHIGLQNVEEFQFRSVLDEEMKKLKEEGRY</sequence>
<gene>
    <name evidence="2" type="ORF">H5982_01010</name>
    <name evidence="1" type="ORF">HNQ43_000812</name>
</gene>
<dbReference type="RefSeq" id="WP_183375038.1">
    <property type="nucleotide sequence ID" value="NZ_CALVCN010000001.1"/>
</dbReference>
<proteinExistence type="predicted"/>
<reference evidence="1 3" key="1">
    <citation type="submission" date="2020-08" db="EMBL/GenBank/DDBJ databases">
        <title>Genomic Encyclopedia of Type Strains, Phase IV (KMG-IV): sequencing the most valuable type-strain genomes for metagenomic binning, comparative biology and taxonomic classification.</title>
        <authorList>
            <person name="Goeker M."/>
        </authorList>
    </citation>
    <scope>NUCLEOTIDE SEQUENCE [LARGE SCALE GENOMIC DNA]</scope>
    <source>
        <strain evidence="1 3">DSM 26963</strain>
    </source>
</reference>
<name>A0A7W8D116_9FIRM</name>
<comment type="caution">
    <text evidence="1">The sequence shown here is derived from an EMBL/GenBank/DDBJ whole genome shotgun (WGS) entry which is preliminary data.</text>
</comment>
<dbReference type="InterPro" id="IPR025233">
    <property type="entry name" value="DUF4176"/>
</dbReference>
<dbReference type="Proteomes" id="UP000521313">
    <property type="component" value="Unassembled WGS sequence"/>
</dbReference>
<dbReference type="Pfam" id="PF13780">
    <property type="entry name" value="DUF4176"/>
    <property type="match status" value="1"/>
</dbReference>
<organism evidence="1 3">
    <name type="scientific">Faecalicoccus acidiformans</name>
    <dbReference type="NCBI Taxonomy" id="915173"/>
    <lineage>
        <taxon>Bacteria</taxon>
        <taxon>Bacillati</taxon>
        <taxon>Bacillota</taxon>
        <taxon>Erysipelotrichia</taxon>
        <taxon>Erysipelotrichales</taxon>
        <taxon>Erysipelotrichaceae</taxon>
        <taxon>Faecalicoccus</taxon>
    </lineage>
</organism>
<accession>A0A7W8D116</accession>
<evidence type="ECO:0000313" key="2">
    <source>
        <dbReference type="EMBL" id="MBM6830690.1"/>
    </source>
</evidence>
<evidence type="ECO:0000313" key="1">
    <source>
        <dbReference type="EMBL" id="MBB5184769.1"/>
    </source>
</evidence>
<keyword evidence="4" id="KW-1185">Reference proteome</keyword>
<reference evidence="2" key="2">
    <citation type="submission" date="2020-08" db="EMBL/GenBank/DDBJ databases">
        <authorList>
            <person name="Cejkova D."/>
            <person name="Kubasova T."/>
            <person name="Jahodarova E."/>
            <person name="Rychlik I."/>
        </authorList>
    </citation>
    <scope>NUCLEOTIDE SEQUENCE</scope>
    <source>
        <strain evidence="2">An423</strain>
    </source>
</reference>
<dbReference type="AlphaFoldDB" id="A0A7W8D116"/>
<dbReference type="EMBL" id="JACHHD010000006">
    <property type="protein sequence ID" value="MBB5184769.1"/>
    <property type="molecule type" value="Genomic_DNA"/>
</dbReference>
<dbReference type="EMBL" id="JACJLU010000001">
    <property type="protein sequence ID" value="MBM6830690.1"/>
    <property type="molecule type" value="Genomic_DNA"/>
</dbReference>
<evidence type="ECO:0000313" key="3">
    <source>
        <dbReference type="Proteomes" id="UP000521313"/>
    </source>
</evidence>
<evidence type="ECO:0000313" key="4">
    <source>
        <dbReference type="Proteomes" id="UP000775500"/>
    </source>
</evidence>
<reference evidence="2 4" key="3">
    <citation type="journal article" date="2021" name="Sci. Rep.">
        <title>The distribution of antibiotic resistance genes in chicken gut microbiota commensals.</title>
        <authorList>
            <person name="Juricova H."/>
            <person name="Matiasovicova J."/>
            <person name="Kubasova T."/>
            <person name="Cejkova D."/>
            <person name="Rychlik I."/>
        </authorList>
    </citation>
    <scope>NUCLEOTIDE SEQUENCE [LARGE SCALE GENOMIC DNA]</scope>
    <source>
        <strain evidence="2 4">An423</strain>
    </source>
</reference>
<dbReference type="Proteomes" id="UP000775500">
    <property type="component" value="Unassembled WGS sequence"/>
</dbReference>